<accession>A0A7J6LK75</accession>
<dbReference type="EMBL" id="JABAHT010000265">
    <property type="protein sequence ID" value="KAF4659516.1"/>
    <property type="molecule type" value="Genomic_DNA"/>
</dbReference>
<name>A0A7J6LK75_PEROL</name>
<dbReference type="OrthoDB" id="426402at2759"/>
<dbReference type="Proteomes" id="UP000570595">
    <property type="component" value="Unassembled WGS sequence"/>
</dbReference>
<proteinExistence type="predicted"/>
<dbReference type="AlphaFoldDB" id="A0A7J6LK75"/>
<dbReference type="InterPro" id="IPR016024">
    <property type="entry name" value="ARM-type_fold"/>
</dbReference>
<protein>
    <submittedName>
        <fullName evidence="1">Uncharacterized protein</fullName>
    </submittedName>
</protein>
<reference evidence="1 2" key="1">
    <citation type="submission" date="2020-04" db="EMBL/GenBank/DDBJ databases">
        <title>Perkinsus olseni comparative genomics.</title>
        <authorList>
            <person name="Bogema D.R."/>
        </authorList>
    </citation>
    <scope>NUCLEOTIDE SEQUENCE [LARGE SCALE GENOMIC DNA]</scope>
    <source>
        <strain evidence="1">ATCC PRA-179</strain>
    </source>
</reference>
<evidence type="ECO:0000313" key="2">
    <source>
        <dbReference type="Proteomes" id="UP000570595"/>
    </source>
</evidence>
<comment type="caution">
    <text evidence="1">The sequence shown here is derived from an EMBL/GenBank/DDBJ whole genome shotgun (WGS) entry which is preliminary data.</text>
</comment>
<sequence length="532" mass="57721">MSALTTSPVPQQLSVLGRYLSRLGAADVERLQEVTRKICGVLRGEEVDLREEEETAAAAAHEGPTIGTGKALSTITAALYTADVTEADVWAPMLNHLAAASTIVPEPQTAEGLSDVLQAQKNGLQRGFVNTELLAATVDAASTLSPEDVAVQDLHTMVFVLSRVGVVEVETLYKLRHLWLSKMAELDLGAIVAILDLFGHAKVPDHELFLTASEVLQLSADNFTLPQCISLLRSCARCGEFHVRLFHCIFARIVTLLPTADVTVQACGAIMDSMAALRARDDRVLLAAAMKLNQLLEPEGTDDPDATRTLLDLQHVSFCLRALSKLGFVQPSTLHNLMATCRRCFSSNMLEINLDLASLLSHSLNRLGLYDPVVAWHLHSAVRRCMDHLDTLQDQTDARLVAALSACYNCTSAFPEEVEHHFQSTAVKIVKLILQRHRENGTEMKSRTKASLHTALLAIIPTDPSRVVLEAAELDPQAVVTSAVEESSSGLMKEVLQALKGLQDELAVQEEVHAAPFSIDLVLQGSVTAISS</sequence>
<gene>
    <name evidence="1" type="ORF">FOZ61_004692</name>
</gene>
<organism evidence="1 2">
    <name type="scientific">Perkinsus olseni</name>
    <name type="common">Perkinsus atlanticus</name>
    <dbReference type="NCBI Taxonomy" id="32597"/>
    <lineage>
        <taxon>Eukaryota</taxon>
        <taxon>Sar</taxon>
        <taxon>Alveolata</taxon>
        <taxon>Perkinsozoa</taxon>
        <taxon>Perkinsea</taxon>
        <taxon>Perkinsida</taxon>
        <taxon>Perkinsidae</taxon>
        <taxon>Perkinsus</taxon>
    </lineage>
</organism>
<evidence type="ECO:0000313" key="1">
    <source>
        <dbReference type="EMBL" id="KAF4659516.1"/>
    </source>
</evidence>
<dbReference type="SUPFAM" id="SSF48371">
    <property type="entry name" value="ARM repeat"/>
    <property type="match status" value="1"/>
</dbReference>